<accession>A0A2P2JTH1</accession>
<reference evidence="1" key="1">
    <citation type="submission" date="2018-02" db="EMBL/GenBank/DDBJ databases">
        <title>Rhizophora mucronata_Transcriptome.</title>
        <authorList>
            <person name="Meera S.P."/>
            <person name="Sreeshan A."/>
            <person name="Augustine A."/>
        </authorList>
    </citation>
    <scope>NUCLEOTIDE SEQUENCE</scope>
    <source>
        <tissue evidence="1">Leaf</tissue>
    </source>
</reference>
<dbReference type="AlphaFoldDB" id="A0A2P2JTH1"/>
<protein>
    <submittedName>
        <fullName evidence="1">Uncharacterized protein</fullName>
    </submittedName>
</protein>
<dbReference type="EMBL" id="GGEC01016282">
    <property type="protein sequence ID" value="MBW96765.1"/>
    <property type="molecule type" value="Transcribed_RNA"/>
</dbReference>
<proteinExistence type="predicted"/>
<name>A0A2P2JTH1_RHIMU</name>
<sequence>MNKISLTTGREVFIRSVEGGDNAH</sequence>
<organism evidence="1">
    <name type="scientific">Rhizophora mucronata</name>
    <name type="common">Asiatic mangrove</name>
    <dbReference type="NCBI Taxonomy" id="61149"/>
    <lineage>
        <taxon>Eukaryota</taxon>
        <taxon>Viridiplantae</taxon>
        <taxon>Streptophyta</taxon>
        <taxon>Embryophyta</taxon>
        <taxon>Tracheophyta</taxon>
        <taxon>Spermatophyta</taxon>
        <taxon>Magnoliopsida</taxon>
        <taxon>eudicotyledons</taxon>
        <taxon>Gunneridae</taxon>
        <taxon>Pentapetalae</taxon>
        <taxon>rosids</taxon>
        <taxon>fabids</taxon>
        <taxon>Malpighiales</taxon>
        <taxon>Rhizophoraceae</taxon>
        <taxon>Rhizophora</taxon>
    </lineage>
</organism>
<evidence type="ECO:0000313" key="1">
    <source>
        <dbReference type="EMBL" id="MBW96765.1"/>
    </source>
</evidence>